<dbReference type="EMBL" id="NAJO01000004">
    <property type="protein sequence ID" value="OQO12826.1"/>
    <property type="molecule type" value="Genomic_DNA"/>
</dbReference>
<dbReference type="AlphaFoldDB" id="A0A1V8TN83"/>
<evidence type="ECO:0000313" key="3">
    <source>
        <dbReference type="Proteomes" id="UP000192596"/>
    </source>
</evidence>
<gene>
    <name evidence="2" type="ORF">B0A48_02290</name>
</gene>
<evidence type="ECO:0000313" key="2">
    <source>
        <dbReference type="EMBL" id="OQO12826.1"/>
    </source>
</evidence>
<organism evidence="2 3">
    <name type="scientific">Cryoendolithus antarcticus</name>
    <dbReference type="NCBI Taxonomy" id="1507870"/>
    <lineage>
        <taxon>Eukaryota</taxon>
        <taxon>Fungi</taxon>
        <taxon>Dikarya</taxon>
        <taxon>Ascomycota</taxon>
        <taxon>Pezizomycotina</taxon>
        <taxon>Dothideomycetes</taxon>
        <taxon>Dothideomycetidae</taxon>
        <taxon>Cladosporiales</taxon>
        <taxon>Cladosporiaceae</taxon>
        <taxon>Cryoendolithus</taxon>
    </lineage>
</organism>
<protein>
    <recommendedName>
        <fullName evidence="1">Heterokaryon incompatibility domain-containing protein</fullName>
    </recommendedName>
</protein>
<keyword evidence="3" id="KW-1185">Reference proteome</keyword>
<dbReference type="STRING" id="1507870.A0A1V8TN83"/>
<proteinExistence type="predicted"/>
<dbReference type="Pfam" id="PF06985">
    <property type="entry name" value="HET"/>
    <property type="match status" value="1"/>
</dbReference>
<reference evidence="3" key="1">
    <citation type="submission" date="2017-03" db="EMBL/GenBank/DDBJ databases">
        <title>Genomes of endolithic fungi from Antarctica.</title>
        <authorList>
            <person name="Coleine C."/>
            <person name="Masonjones S."/>
            <person name="Stajich J.E."/>
        </authorList>
    </citation>
    <scope>NUCLEOTIDE SEQUENCE [LARGE SCALE GENOMIC DNA]</scope>
    <source>
        <strain evidence="3">CCFEE 5527</strain>
    </source>
</reference>
<feature type="domain" description="Heterokaryon incompatibility" evidence="1">
    <location>
        <begin position="217"/>
        <end position="374"/>
    </location>
</feature>
<sequence length="756" mass="84655">MRHARVSRSSAAISCGKSSEGKENPLCALCQKSGVWEHLTAQRILTARDWILGFIASPEDVDDAERQACPFCSMVFRLLPTNAFAPEHIAQYHRNIKYCNVQPRAVRIGRKAVFTSYRVVYNYCEYVSHTAKVYQAHRGQLALDSTDRRKCNVQGVSPVQLGATLDIKTAKKWLRLCQAGHSACSSLAGSRTGSRLDIILIDVTAGCLVDASTLDTYVCLSYVWGQVPGLQTYGSNVDALRKHGSLFERETWTDLTIVVQDFIRTVQQLEVQYAWVDCLCIIQDDEESKRAQIIAMDLIYSEALLTIVQLSGQDANDGLAGARHSTRADCALPVIDSSPGTNKASRLMLTELPRWTHISRDESTYKSRGWTLQEELLSTRCLYLSNWGAFWQCRATRFSDTHSGDLVMDVSASDLASFIPQLPDSSIVGAKQTGAEQILHWAVRAEWYSGRKLTYEDDRDKAFQGILSDLGQSQSRKFLWGHPDDHTLPLSLLWVSVDTPRKASAGILEAPSTPDGVAHVKYWDYVPDPYDAFPSWSWLRLRSQVSFELMIRVHATSGSWELDPECQITTQPALDEEAERERGIDQHMTSALFLRRCRRGFLDFTAPSIASHDLRWINCGGPQTFDLDGSSGSMALVSELYEDVHAADKIRIGATIQNVPDPDSKPCGLLYGEPFSGDTVENYRYVLLRTLDNRDVSEDVQNEFDRLAPNLWQDGQAVLAMAVYVAGNVAERMGLVFFTKAFWDSRNASIQAWQLI</sequence>
<dbReference type="PANTHER" id="PTHR33112">
    <property type="entry name" value="DOMAIN PROTEIN, PUTATIVE-RELATED"/>
    <property type="match status" value="1"/>
</dbReference>
<dbReference type="InterPro" id="IPR010730">
    <property type="entry name" value="HET"/>
</dbReference>
<evidence type="ECO:0000259" key="1">
    <source>
        <dbReference type="Pfam" id="PF06985"/>
    </source>
</evidence>
<accession>A0A1V8TN83</accession>
<dbReference type="InParanoid" id="A0A1V8TN83"/>
<name>A0A1V8TN83_9PEZI</name>
<dbReference type="OrthoDB" id="2958217at2759"/>
<dbReference type="PANTHER" id="PTHR33112:SF12">
    <property type="entry name" value="HETEROKARYON INCOMPATIBILITY DOMAIN-CONTAINING PROTEIN"/>
    <property type="match status" value="1"/>
</dbReference>
<comment type="caution">
    <text evidence="2">The sequence shown here is derived from an EMBL/GenBank/DDBJ whole genome shotgun (WGS) entry which is preliminary data.</text>
</comment>
<dbReference type="Proteomes" id="UP000192596">
    <property type="component" value="Unassembled WGS sequence"/>
</dbReference>